<keyword evidence="5" id="KW-0813">Transport</keyword>
<feature type="domain" description="NolW-like" evidence="8">
    <location>
        <begin position="210"/>
        <end position="264"/>
    </location>
</feature>
<evidence type="ECO:0000259" key="8">
    <source>
        <dbReference type="Pfam" id="PF03958"/>
    </source>
</evidence>
<dbReference type="InterPro" id="IPR038591">
    <property type="entry name" value="NolW-like_sf"/>
</dbReference>
<comment type="subcellular location">
    <subcellularLocation>
        <location evidence="5">Cell outer membrane</location>
    </subcellularLocation>
    <subcellularLocation>
        <location evidence="1">Membrane</location>
    </subcellularLocation>
</comment>
<gene>
    <name evidence="9" type="ORF">PQO03_17745</name>
</gene>
<feature type="compositionally biased region" description="Low complexity" evidence="6">
    <location>
        <begin position="380"/>
        <end position="421"/>
    </location>
</feature>
<sequence>MKTYNLYILTLFLTVLLSCNQTDIDKEPPTHVEVNLSKNLSPDIAEEDLPDSGVIEAISPLKLMGEAQAQSAFPQRGETKSKASEFNRLADIMKSRATDPKFFEEIVPFDLVMDNLELGTAVKVFSETLEFEYILDPGVKGFVKADISLADSLTLYDAWKLFEQVLYINNAYASVSESGIVSVFPLSKIAQDSVIQSVDKSTGNVSLGFFPLKNINASDAVAQLKPFMGPNASLSVLAASNALLMVETSANLEKLKAIVEALDNHGKADWPQMTYKCQYVNAVKLLEELQSALPVLGFSINTGDATGQGVRMVALERLDVLVVSAPSQLVVHEIYKWIQILDTFESEGEEKVFYYPVKHGVSDDLVAALQLFFPNTANASTPGTTASTNSSSSRTGAAASTSNSTGTNRTRTSTSNTAKTNEPAASIFDEGVTIFEDMRRNQLVIRTKAKTFAMVKAILRHLDAPSMQVLIEVTAVEVELGEGLEFGFEYAATDKFGSGDNLSGIGVGSTNTDTPSFGPPGDLNPGISLLLQSAGVDSEFAFVQAVAGDSKTQLLFTPHILTLNGEPAEINIGQSVPIRVGSVSTSSNNDYEQIEYRNTGVIVRVTPQVSADKYVTLDTEIELSSIVEQDPDDVLIDSPTFNENTVKTKLLMKNKETILLGGIIQKGASQSTSGVPFLKDIPWIGFLFSSAKLGEKEKELVIFIKATVIEQESDFEGVLERYNDVMEYRDQSPEIK</sequence>
<evidence type="ECO:0000313" key="9">
    <source>
        <dbReference type="EMBL" id="WDE97671.1"/>
    </source>
</evidence>
<evidence type="ECO:0000256" key="3">
    <source>
        <dbReference type="ARBA" id="ARBA00023136"/>
    </source>
</evidence>
<dbReference type="PRINTS" id="PR00811">
    <property type="entry name" value="BCTERIALGSPD"/>
</dbReference>
<accession>A0ABY7VTY5</accession>
<dbReference type="RefSeq" id="WP_274152200.1">
    <property type="nucleotide sequence ID" value="NZ_CP117812.1"/>
</dbReference>
<dbReference type="InterPro" id="IPR004846">
    <property type="entry name" value="T2SS/T3SS_dom"/>
</dbReference>
<dbReference type="InterPro" id="IPR001775">
    <property type="entry name" value="GspD/PilQ"/>
</dbReference>
<dbReference type="PANTHER" id="PTHR30332">
    <property type="entry name" value="PROBABLE GENERAL SECRETION PATHWAY PROTEIN D"/>
    <property type="match status" value="1"/>
</dbReference>
<evidence type="ECO:0000259" key="7">
    <source>
        <dbReference type="Pfam" id="PF00263"/>
    </source>
</evidence>
<evidence type="ECO:0000313" key="10">
    <source>
        <dbReference type="Proteomes" id="UP001214250"/>
    </source>
</evidence>
<dbReference type="Pfam" id="PF00263">
    <property type="entry name" value="Secretin"/>
    <property type="match status" value="1"/>
</dbReference>
<keyword evidence="3" id="KW-0472">Membrane</keyword>
<protein>
    <submittedName>
        <fullName evidence="9">Secretin N-terminal domain-containing protein</fullName>
    </submittedName>
</protein>
<reference evidence="9 10" key="1">
    <citation type="submission" date="2023-02" db="EMBL/GenBank/DDBJ databases">
        <title>Genome sequence of Lentisphaera profundi SAORIC-696.</title>
        <authorList>
            <person name="Kim e."/>
            <person name="Cho J.-C."/>
            <person name="Choi A."/>
            <person name="Kang I."/>
        </authorList>
    </citation>
    <scope>NUCLEOTIDE SEQUENCE [LARGE SCALE GENOMIC DNA]</scope>
    <source>
        <strain evidence="9 10">SAORIC-696</strain>
    </source>
</reference>
<dbReference type="PROSITE" id="PS51257">
    <property type="entry name" value="PROKAR_LIPOPROTEIN"/>
    <property type="match status" value="1"/>
</dbReference>
<dbReference type="PANTHER" id="PTHR30332:SF25">
    <property type="entry name" value="SECRETIN XPSD"/>
    <property type="match status" value="1"/>
</dbReference>
<evidence type="ECO:0000256" key="6">
    <source>
        <dbReference type="SAM" id="MobiDB-lite"/>
    </source>
</evidence>
<keyword evidence="2" id="KW-0732">Signal</keyword>
<evidence type="ECO:0000256" key="4">
    <source>
        <dbReference type="RuleBase" id="RU004003"/>
    </source>
</evidence>
<evidence type="ECO:0000256" key="2">
    <source>
        <dbReference type="ARBA" id="ARBA00022729"/>
    </source>
</evidence>
<keyword evidence="10" id="KW-1185">Reference proteome</keyword>
<comment type="similarity">
    <text evidence="4">Belongs to the bacterial secretin family.</text>
</comment>
<dbReference type="Gene3D" id="3.30.1370.120">
    <property type="match status" value="2"/>
</dbReference>
<dbReference type="Proteomes" id="UP001214250">
    <property type="component" value="Chromosome 2"/>
</dbReference>
<evidence type="ECO:0000256" key="1">
    <source>
        <dbReference type="ARBA" id="ARBA00004370"/>
    </source>
</evidence>
<dbReference type="Pfam" id="PF03958">
    <property type="entry name" value="Secretin_N"/>
    <property type="match status" value="1"/>
</dbReference>
<feature type="region of interest" description="Disordered" evidence="6">
    <location>
        <begin position="380"/>
        <end position="423"/>
    </location>
</feature>
<feature type="domain" description="Type II/III secretion system secretin-like" evidence="7">
    <location>
        <begin position="547"/>
        <end position="710"/>
    </location>
</feature>
<proteinExistence type="inferred from homology"/>
<name>A0ABY7VTY5_9BACT</name>
<organism evidence="9 10">
    <name type="scientific">Lentisphaera profundi</name>
    <dbReference type="NCBI Taxonomy" id="1658616"/>
    <lineage>
        <taxon>Bacteria</taxon>
        <taxon>Pseudomonadati</taxon>
        <taxon>Lentisphaerota</taxon>
        <taxon>Lentisphaeria</taxon>
        <taxon>Lentisphaerales</taxon>
        <taxon>Lentisphaeraceae</taxon>
        <taxon>Lentisphaera</taxon>
    </lineage>
</organism>
<evidence type="ECO:0000256" key="5">
    <source>
        <dbReference type="RuleBase" id="RU004004"/>
    </source>
</evidence>
<dbReference type="EMBL" id="CP117812">
    <property type="protein sequence ID" value="WDE97671.1"/>
    <property type="molecule type" value="Genomic_DNA"/>
</dbReference>
<dbReference type="InterPro" id="IPR050810">
    <property type="entry name" value="Bact_Secretion_Sys_Channel"/>
</dbReference>
<dbReference type="InterPro" id="IPR005644">
    <property type="entry name" value="NolW-like"/>
</dbReference>